<feature type="signal peptide" evidence="1">
    <location>
        <begin position="1"/>
        <end position="20"/>
    </location>
</feature>
<proteinExistence type="predicted"/>
<organism evidence="2">
    <name type="scientific">Timema bartmani</name>
    <dbReference type="NCBI Taxonomy" id="61472"/>
    <lineage>
        <taxon>Eukaryota</taxon>
        <taxon>Metazoa</taxon>
        <taxon>Ecdysozoa</taxon>
        <taxon>Arthropoda</taxon>
        <taxon>Hexapoda</taxon>
        <taxon>Insecta</taxon>
        <taxon>Pterygota</taxon>
        <taxon>Neoptera</taxon>
        <taxon>Polyneoptera</taxon>
        <taxon>Phasmatodea</taxon>
        <taxon>Timematodea</taxon>
        <taxon>Timematoidea</taxon>
        <taxon>Timematidae</taxon>
        <taxon>Timema</taxon>
    </lineage>
</organism>
<evidence type="ECO:0000256" key="1">
    <source>
        <dbReference type="SAM" id="SignalP"/>
    </source>
</evidence>
<reference evidence="2" key="1">
    <citation type="submission" date="2020-11" db="EMBL/GenBank/DDBJ databases">
        <authorList>
            <person name="Tran Van P."/>
        </authorList>
    </citation>
    <scope>NUCLEOTIDE SEQUENCE</scope>
</reference>
<accession>A0A7R9EPD8</accession>
<name>A0A7R9EPD8_9NEOP</name>
<feature type="chain" id="PRO_5031078478" evidence="1">
    <location>
        <begin position="21"/>
        <end position="866"/>
    </location>
</feature>
<dbReference type="AlphaFoldDB" id="A0A7R9EPD8"/>
<dbReference type="EMBL" id="OD564566">
    <property type="protein sequence ID" value="CAD7438960.1"/>
    <property type="molecule type" value="Genomic_DNA"/>
</dbReference>
<protein>
    <submittedName>
        <fullName evidence="2">Uncharacterized protein</fullName>
    </submittedName>
</protein>
<gene>
    <name evidence="2" type="ORF">TBIB3V08_LOCUS1542</name>
</gene>
<keyword evidence="1" id="KW-0732">Signal</keyword>
<sequence>MDTLSALAQIPLFLYTLTAAFDEIWVDVPRAKRHALRLDFSKGLPSFTSSHGPMFGLVNVSGVFNIGAVPKLPGYGTLSPAGQLSAPLDGVSRPRLPSLPAKSRIDKMPSLPGRPGTGLKFNLGVDMMDDFPEAMAPTRTGQLPEVAPLILKLRLASILRDNMITVFGYILSRPNVTMSLETYEALADIYETTRMRRIRTAELLFLLDSMAYKTPQNQFISLFTEIQKIAPRYMVGSVKVWLQSLQINEVNVNDIIRPVGGALIVDLLSGIHPKYLKTLLIPSRFKKSSESLGPESVAILIGKFFSNIIGALMDGSLEMSQPLAACLLLHVPKHTFIPEVEESEQYLSDILFENRAELLFAVTELKSSELTDPYVLLRAVLSRLANEKNIDRFVKESAAIVLPSIFVPTNAIYDPDFEALTPIISQPTINYNLLFKYIAPGEYPDDIVKAKAMILSAINNGKLDMRPVLKQFIRHDYMSPRDLLIAIIDRIRRRATLSNDLANSVAALSSHLKLKVTAIKMEPRNIRGYPDLALFFDGFKSPGVPEVVRELADSICRSLRDVQIDWVDELSRYPTHLNSRPRQLIVRLLKSLLGKNAIRNEPLVSKVKEFLSKLDIDGEVKFCPAITCPGNAKVTPKEESTAIAEIVPNATDLPSHLEPTKDWAHLVTDSLLPALEYSPDDESRLETLRQFLAGPQLSDIVGNTFNFDDHPTVGLLLSVIMTKAMNSRYVHKNQNLYETIKLLSRKVKLDGYGSKAPEWESDPVKRTINMSAVFQAVELERVQADQVGYSLQHIYDFLIKHFQPSVHMKGFDYLKLKTRGEFLRSFFMHLLELPYIQEDTKFHIEKIIPYVTVRGPGGVPIDYEQH</sequence>
<evidence type="ECO:0000313" key="2">
    <source>
        <dbReference type="EMBL" id="CAD7438960.1"/>
    </source>
</evidence>